<dbReference type="Pfam" id="PF18701">
    <property type="entry name" value="DUF5641"/>
    <property type="match status" value="1"/>
</dbReference>
<dbReference type="EMBL" id="CAVLGL010000035">
    <property type="protein sequence ID" value="CAK1582291.1"/>
    <property type="molecule type" value="Genomic_DNA"/>
</dbReference>
<dbReference type="InterPro" id="IPR036397">
    <property type="entry name" value="RNaseH_sf"/>
</dbReference>
<gene>
    <name evidence="2" type="ORF">PARMNEM_LOCUS3844</name>
</gene>
<dbReference type="SUPFAM" id="SSF53098">
    <property type="entry name" value="Ribonuclease H-like"/>
    <property type="match status" value="1"/>
</dbReference>
<evidence type="ECO:0000313" key="2">
    <source>
        <dbReference type="EMBL" id="CAK1582291.1"/>
    </source>
</evidence>
<dbReference type="PANTHER" id="PTHR47331:SF1">
    <property type="entry name" value="GAG-LIKE PROTEIN"/>
    <property type="match status" value="1"/>
</dbReference>
<dbReference type="PANTHER" id="PTHR47331">
    <property type="entry name" value="PHD-TYPE DOMAIN-CONTAINING PROTEIN"/>
    <property type="match status" value="1"/>
</dbReference>
<dbReference type="Proteomes" id="UP001314205">
    <property type="component" value="Unassembled WGS sequence"/>
</dbReference>
<dbReference type="InterPro" id="IPR012337">
    <property type="entry name" value="RNaseH-like_sf"/>
</dbReference>
<reference evidence="2 3" key="1">
    <citation type="submission" date="2023-11" db="EMBL/GenBank/DDBJ databases">
        <authorList>
            <person name="Hedman E."/>
            <person name="Englund M."/>
            <person name="Stromberg M."/>
            <person name="Nyberg Akerstrom W."/>
            <person name="Nylinder S."/>
            <person name="Jareborg N."/>
            <person name="Kallberg Y."/>
            <person name="Kronander E."/>
        </authorList>
    </citation>
    <scope>NUCLEOTIDE SEQUENCE [LARGE SCALE GENOMIC DNA]</scope>
</reference>
<accession>A0AAV1KGU9</accession>
<comment type="caution">
    <text evidence="2">The sequence shown here is derived from an EMBL/GenBank/DDBJ whole genome shotgun (WGS) entry which is preliminary data.</text>
</comment>
<name>A0AAV1KGU9_9NEOP</name>
<dbReference type="Gene3D" id="3.30.420.10">
    <property type="entry name" value="Ribonuclease H-like superfamily/Ribonuclease H"/>
    <property type="match status" value="1"/>
</dbReference>
<dbReference type="PROSITE" id="PS50994">
    <property type="entry name" value="INTEGRASE"/>
    <property type="match status" value="1"/>
</dbReference>
<keyword evidence="3" id="KW-1185">Reference proteome</keyword>
<dbReference type="AlphaFoldDB" id="A0AAV1KGU9"/>
<dbReference type="InterPro" id="IPR001584">
    <property type="entry name" value="Integrase_cat-core"/>
</dbReference>
<evidence type="ECO:0000313" key="3">
    <source>
        <dbReference type="Proteomes" id="UP001314205"/>
    </source>
</evidence>
<organism evidence="2 3">
    <name type="scientific">Parnassius mnemosyne</name>
    <name type="common">clouded apollo</name>
    <dbReference type="NCBI Taxonomy" id="213953"/>
    <lineage>
        <taxon>Eukaryota</taxon>
        <taxon>Metazoa</taxon>
        <taxon>Ecdysozoa</taxon>
        <taxon>Arthropoda</taxon>
        <taxon>Hexapoda</taxon>
        <taxon>Insecta</taxon>
        <taxon>Pterygota</taxon>
        <taxon>Neoptera</taxon>
        <taxon>Endopterygota</taxon>
        <taxon>Lepidoptera</taxon>
        <taxon>Glossata</taxon>
        <taxon>Ditrysia</taxon>
        <taxon>Papilionoidea</taxon>
        <taxon>Papilionidae</taxon>
        <taxon>Parnassiinae</taxon>
        <taxon>Parnassini</taxon>
        <taxon>Parnassius</taxon>
        <taxon>Driopa</taxon>
    </lineage>
</organism>
<sequence>MVTKALHLELVSDLSSAAFLAALRRMSARLGAPCHLYSDCRTNFVGANRAIQEEYEQLRQIFDDNFLSVLANMNIEWHFNAPSWPSAGGLWERAVQSLKFHLRRVMGEQRLTFEEYSTVLAQLEACLNSRPLCALTKNIEDLEYLSPAHYLTGGAGLTIIQTTEDARTRWHLTTEILQQIWKKWKSEYLLELTVRTKWFRPQRNIEIGDLVTIHDDNLPAGKWPMARVFELHPGSDGHVRVGTLKTEKGYLKWPIVKLSILPIQKASSDSDSSEQLQENKTRNKRSIGHSTLHSIVMALLFFTTLVSTVSGTSNITHLNEKQTLYFNPLAKLQLLTGQKHSRNY</sequence>
<dbReference type="GO" id="GO:0015074">
    <property type="term" value="P:DNA integration"/>
    <property type="evidence" value="ECO:0007669"/>
    <property type="project" value="InterPro"/>
</dbReference>
<protein>
    <recommendedName>
        <fullName evidence="1">Integrase catalytic domain-containing protein</fullName>
    </recommendedName>
</protein>
<evidence type="ECO:0000259" key="1">
    <source>
        <dbReference type="PROSITE" id="PS50994"/>
    </source>
</evidence>
<dbReference type="InterPro" id="IPR040676">
    <property type="entry name" value="DUF5641"/>
</dbReference>
<proteinExistence type="predicted"/>
<dbReference type="GO" id="GO:0003676">
    <property type="term" value="F:nucleic acid binding"/>
    <property type="evidence" value="ECO:0007669"/>
    <property type="project" value="InterPro"/>
</dbReference>
<feature type="domain" description="Integrase catalytic" evidence="1">
    <location>
        <begin position="1"/>
        <end position="155"/>
    </location>
</feature>